<keyword evidence="2" id="KW-0902">Two-component regulatory system</keyword>
<comment type="caution">
    <text evidence="5">The sequence shown here is derived from an EMBL/GenBank/DDBJ whole genome shotgun (WGS) entry which is preliminary data.</text>
</comment>
<name>A0AAE3RDP2_9BACT</name>
<dbReference type="PROSITE" id="PS50110">
    <property type="entry name" value="RESPONSE_REGULATORY"/>
    <property type="match status" value="1"/>
</dbReference>
<dbReference type="GO" id="GO:0000160">
    <property type="term" value="P:phosphorelay signal transduction system"/>
    <property type="evidence" value="ECO:0007669"/>
    <property type="project" value="UniProtKB-KW"/>
</dbReference>
<evidence type="ECO:0000256" key="1">
    <source>
        <dbReference type="ARBA" id="ARBA00022553"/>
    </source>
</evidence>
<dbReference type="Pfam" id="PF00072">
    <property type="entry name" value="Response_reg"/>
    <property type="match status" value="1"/>
</dbReference>
<dbReference type="InterPro" id="IPR050595">
    <property type="entry name" value="Bact_response_regulator"/>
</dbReference>
<dbReference type="Proteomes" id="UP001232063">
    <property type="component" value="Unassembled WGS sequence"/>
</dbReference>
<dbReference type="InterPro" id="IPR011006">
    <property type="entry name" value="CheY-like_superfamily"/>
</dbReference>
<dbReference type="EMBL" id="JASJOU010000018">
    <property type="protein sequence ID" value="MDJ1505868.1"/>
    <property type="molecule type" value="Genomic_DNA"/>
</dbReference>
<dbReference type="InterPro" id="IPR001789">
    <property type="entry name" value="Sig_transdc_resp-reg_receiver"/>
</dbReference>
<feature type="domain" description="Response regulatory" evidence="4">
    <location>
        <begin position="8"/>
        <end position="128"/>
    </location>
</feature>
<dbReference type="PANTHER" id="PTHR44591:SF14">
    <property type="entry name" value="PROTEIN PILG"/>
    <property type="match status" value="1"/>
</dbReference>
<evidence type="ECO:0000259" key="4">
    <source>
        <dbReference type="PROSITE" id="PS50110"/>
    </source>
</evidence>
<dbReference type="AlphaFoldDB" id="A0AAE3RDP2"/>
<dbReference type="RefSeq" id="WP_314518380.1">
    <property type="nucleotide sequence ID" value="NZ_JASJOU010000018.1"/>
</dbReference>
<sequence>MISIPTQQILLIEDNADYRWELACCLETSLSNCQIVTLSENEQALAWLSYAPIQPDLILWSVDMMLRDNFQQIVAIRNNSVCKYVPIVGLADYCNEEWILRCYRMGVKAYVVKPHSKGECLALERIIESFQPITTRPTYV</sequence>
<accession>A0AAE3RDP2</accession>
<evidence type="ECO:0000256" key="2">
    <source>
        <dbReference type="ARBA" id="ARBA00023012"/>
    </source>
</evidence>
<keyword evidence="1" id="KW-0597">Phosphoprotein</keyword>
<keyword evidence="6" id="KW-1185">Reference proteome</keyword>
<evidence type="ECO:0000313" key="6">
    <source>
        <dbReference type="Proteomes" id="UP001232063"/>
    </source>
</evidence>
<proteinExistence type="predicted"/>
<dbReference type="SMART" id="SM00448">
    <property type="entry name" value="REC"/>
    <property type="match status" value="1"/>
</dbReference>
<reference evidence="5" key="1">
    <citation type="submission" date="2023-05" db="EMBL/GenBank/DDBJ databases">
        <authorList>
            <person name="Zhang X."/>
        </authorList>
    </citation>
    <scope>NUCLEOTIDE SEQUENCE</scope>
    <source>
        <strain evidence="5">BD1B2-1</strain>
    </source>
</reference>
<gene>
    <name evidence="5" type="ORF">QNI22_34745</name>
</gene>
<evidence type="ECO:0000256" key="3">
    <source>
        <dbReference type="PROSITE-ProRule" id="PRU00169"/>
    </source>
</evidence>
<organism evidence="5 6">
    <name type="scientific">Xanthocytophaga agilis</name>
    <dbReference type="NCBI Taxonomy" id="3048010"/>
    <lineage>
        <taxon>Bacteria</taxon>
        <taxon>Pseudomonadati</taxon>
        <taxon>Bacteroidota</taxon>
        <taxon>Cytophagia</taxon>
        <taxon>Cytophagales</taxon>
        <taxon>Rhodocytophagaceae</taxon>
        <taxon>Xanthocytophaga</taxon>
    </lineage>
</organism>
<dbReference type="Gene3D" id="3.40.50.2300">
    <property type="match status" value="1"/>
</dbReference>
<evidence type="ECO:0000313" key="5">
    <source>
        <dbReference type="EMBL" id="MDJ1505868.1"/>
    </source>
</evidence>
<dbReference type="PANTHER" id="PTHR44591">
    <property type="entry name" value="STRESS RESPONSE REGULATOR PROTEIN 1"/>
    <property type="match status" value="1"/>
</dbReference>
<protein>
    <submittedName>
        <fullName evidence="5">Response regulator</fullName>
    </submittedName>
</protein>
<comment type="caution">
    <text evidence="3">Lacks conserved residue(s) required for the propagation of feature annotation.</text>
</comment>
<dbReference type="SUPFAM" id="SSF52172">
    <property type="entry name" value="CheY-like"/>
    <property type="match status" value="1"/>
</dbReference>